<name>A0ACA9Q1D6_9GLOM</name>
<proteinExistence type="predicted"/>
<feature type="non-terminal residue" evidence="1">
    <location>
        <position position="460"/>
    </location>
</feature>
<organism evidence="1 2">
    <name type="scientific">Acaulospora colombiana</name>
    <dbReference type="NCBI Taxonomy" id="27376"/>
    <lineage>
        <taxon>Eukaryota</taxon>
        <taxon>Fungi</taxon>
        <taxon>Fungi incertae sedis</taxon>
        <taxon>Mucoromycota</taxon>
        <taxon>Glomeromycotina</taxon>
        <taxon>Glomeromycetes</taxon>
        <taxon>Diversisporales</taxon>
        <taxon>Acaulosporaceae</taxon>
        <taxon>Acaulospora</taxon>
    </lineage>
</organism>
<comment type="caution">
    <text evidence="1">The sequence shown here is derived from an EMBL/GenBank/DDBJ whole genome shotgun (WGS) entry which is preliminary data.</text>
</comment>
<reference evidence="1" key="1">
    <citation type="submission" date="2021-06" db="EMBL/GenBank/DDBJ databases">
        <authorList>
            <person name="Kallberg Y."/>
            <person name="Tangrot J."/>
            <person name="Rosling A."/>
        </authorList>
    </citation>
    <scope>NUCLEOTIDE SEQUENCE</scope>
    <source>
        <strain evidence="1">CL356</strain>
    </source>
</reference>
<keyword evidence="2" id="KW-1185">Reference proteome</keyword>
<evidence type="ECO:0000313" key="1">
    <source>
        <dbReference type="EMBL" id="CAG8732656.1"/>
    </source>
</evidence>
<dbReference type="Proteomes" id="UP000789525">
    <property type="component" value="Unassembled WGS sequence"/>
</dbReference>
<feature type="non-terminal residue" evidence="1">
    <location>
        <position position="1"/>
    </location>
</feature>
<evidence type="ECO:0000313" key="2">
    <source>
        <dbReference type="Proteomes" id="UP000789525"/>
    </source>
</evidence>
<accession>A0ACA9Q1D6</accession>
<dbReference type="EMBL" id="CAJVPT010043624">
    <property type="protein sequence ID" value="CAG8732656.1"/>
    <property type="molecule type" value="Genomic_DNA"/>
</dbReference>
<protein>
    <submittedName>
        <fullName evidence="1">15242_t:CDS:1</fullName>
    </submittedName>
</protein>
<gene>
    <name evidence="1" type="ORF">ACOLOM_LOCUS11737</name>
</gene>
<sequence length="460" mass="50665">SSTRSTIKVQQNSSTESITQSTKKDPQNNEPVAGRPRVGKRQSNPVVETFAGNRQSWLQFFTSGPPAQTNLEKIEKSSSVKMITDGKPDLDGATKIALAAEEGKTKPVADTPVLFPSPKLKPVPLNVVMPTFDEFAVNKPRRIPNSPIQQALHAINSYFFPPDKPVEGILPRWLDEITRSTVDVKRIAIIGVHGWFPAKFLRAVVGQPTGTSPKFCDMMAKAILGYLSQHNISLPSDAITCIPLEGEGTIDARVKLLFKNLTYNKTWCEALSLADVVFVATHSQGTPVSTILLSRLIQERLVFPNRQRICMLAMAGISHGPFPYLLKHHLVTYFVGASDAARELFEFMDTESMVSKRYHESLNVVIKSGVKIVYVASLDDQAVPLYSGLFTGLDHPSILRAIYIDGPLYQENDFLTNLIVFAIRLRNAGIIDHGLIVQLSEVAAGPVYGEGHSALYTEID</sequence>